<feature type="chain" id="PRO_5011446841" evidence="1">
    <location>
        <begin position="22"/>
        <end position="81"/>
    </location>
</feature>
<proteinExistence type="predicted"/>
<keyword evidence="1" id="KW-0732">Signal</keyword>
<dbReference type="EMBL" id="FOMH01000007">
    <property type="protein sequence ID" value="SFD34230.1"/>
    <property type="molecule type" value="Genomic_DNA"/>
</dbReference>
<evidence type="ECO:0000313" key="3">
    <source>
        <dbReference type="Proteomes" id="UP000199672"/>
    </source>
</evidence>
<dbReference type="STRING" id="739143.SAMN05216297_10711"/>
<keyword evidence="3" id="KW-1185">Reference proteome</keyword>
<organism evidence="2 3">
    <name type="scientific">Flavobacterium phragmitis</name>
    <dbReference type="NCBI Taxonomy" id="739143"/>
    <lineage>
        <taxon>Bacteria</taxon>
        <taxon>Pseudomonadati</taxon>
        <taxon>Bacteroidota</taxon>
        <taxon>Flavobacteriia</taxon>
        <taxon>Flavobacteriales</taxon>
        <taxon>Flavobacteriaceae</taxon>
        <taxon>Flavobacterium</taxon>
    </lineage>
</organism>
<gene>
    <name evidence="2" type="ORF">SAMN05216297_10711</name>
</gene>
<reference evidence="3" key="1">
    <citation type="submission" date="2016-10" db="EMBL/GenBank/DDBJ databases">
        <authorList>
            <person name="Varghese N."/>
            <person name="Submissions S."/>
        </authorList>
    </citation>
    <scope>NUCLEOTIDE SEQUENCE [LARGE SCALE GENOMIC DNA]</scope>
    <source>
        <strain evidence="3">CGMCC 1.10370</strain>
    </source>
</reference>
<evidence type="ECO:0000256" key="1">
    <source>
        <dbReference type="SAM" id="SignalP"/>
    </source>
</evidence>
<evidence type="ECO:0000313" key="2">
    <source>
        <dbReference type="EMBL" id="SFD34230.1"/>
    </source>
</evidence>
<protein>
    <submittedName>
        <fullName evidence="2">Uncharacterized protein</fullName>
    </submittedName>
</protein>
<dbReference type="RefSeq" id="WP_091494268.1">
    <property type="nucleotide sequence ID" value="NZ_FOMH01000007.1"/>
</dbReference>
<name>A0A1I1RUA8_9FLAO</name>
<dbReference type="AlphaFoldDB" id="A0A1I1RUA8"/>
<dbReference type="OrthoDB" id="1366886at2"/>
<sequence>MKKATLTIGLFSLVMVATSFATPEIPTNFALRDTVPPIDGGAAGGVLKKPDRFAMNTELSKTRNVNFASVNQSVGNDKKVD</sequence>
<accession>A0A1I1RUA8</accession>
<dbReference type="Proteomes" id="UP000199672">
    <property type="component" value="Unassembled WGS sequence"/>
</dbReference>
<feature type="signal peptide" evidence="1">
    <location>
        <begin position="1"/>
        <end position="21"/>
    </location>
</feature>